<feature type="domain" description="Integrase catalytic" evidence="2">
    <location>
        <begin position="155"/>
        <end position="340"/>
    </location>
</feature>
<dbReference type="PANTHER" id="PTHR35004:SF6">
    <property type="entry name" value="TRANSPOSASE"/>
    <property type="match status" value="1"/>
</dbReference>
<dbReference type="InterPro" id="IPR055247">
    <property type="entry name" value="InsJ-like_HTH"/>
</dbReference>
<dbReference type="InterPro" id="IPR036397">
    <property type="entry name" value="RNaseH_sf"/>
</dbReference>
<feature type="compositionally biased region" description="Basic residues" evidence="1">
    <location>
        <begin position="470"/>
        <end position="482"/>
    </location>
</feature>
<dbReference type="SUPFAM" id="SSF46689">
    <property type="entry name" value="Homeodomain-like"/>
    <property type="match status" value="1"/>
</dbReference>
<dbReference type="Gene3D" id="3.30.420.10">
    <property type="entry name" value="Ribonuclease H-like superfamily/Ribonuclease H"/>
    <property type="match status" value="1"/>
</dbReference>
<dbReference type="Pfam" id="PF09299">
    <property type="entry name" value="Mu-transpos_C"/>
    <property type="match status" value="1"/>
</dbReference>
<dbReference type="SUPFAM" id="SSF50610">
    <property type="entry name" value="mu transposase, C-terminal domain"/>
    <property type="match status" value="1"/>
</dbReference>
<dbReference type="PROSITE" id="PS50994">
    <property type="entry name" value="INTEGRASE"/>
    <property type="match status" value="1"/>
</dbReference>
<dbReference type="Gene3D" id="2.30.30.130">
    <property type="entry name" value="Transposase, Mu, C-terminal"/>
    <property type="match status" value="1"/>
</dbReference>
<dbReference type="RefSeq" id="WP_099145640.1">
    <property type="nucleotide sequence ID" value="NZ_PCGC01000061.1"/>
</dbReference>
<reference evidence="3 4" key="1">
    <citation type="submission" date="2017-10" db="EMBL/GenBank/DDBJ databases">
        <title>Draft genomes of the Enterococcus faecium isolated from human feces before and after Helicobacter pylori eradication therapy.</title>
        <authorList>
            <person name="Prianichniikov N.A."/>
            <person name="Glushchenko O.E."/>
            <person name="Malakhova M.V."/>
        </authorList>
    </citation>
    <scope>NUCLEOTIDE SEQUENCE [LARGE SCALE GENOMIC DNA]</scope>
    <source>
        <strain evidence="3 4">Hp_5-7</strain>
    </source>
</reference>
<gene>
    <name evidence="3" type="ORF">CQR37_13770</name>
</gene>
<dbReference type="AlphaFoldDB" id="A0A2G0E7Y4"/>
<name>A0A2G0E7Y4_ENTFC</name>
<dbReference type="InterPro" id="IPR009004">
    <property type="entry name" value="Transposase_Mu_C"/>
</dbReference>
<dbReference type="GO" id="GO:0003676">
    <property type="term" value="F:nucleic acid binding"/>
    <property type="evidence" value="ECO:0007669"/>
    <property type="project" value="InterPro"/>
</dbReference>
<evidence type="ECO:0000313" key="3">
    <source>
        <dbReference type="EMBL" id="PHL20536.1"/>
    </source>
</evidence>
<dbReference type="SUPFAM" id="SSF53098">
    <property type="entry name" value="Ribonuclease H-like"/>
    <property type="match status" value="1"/>
</dbReference>
<dbReference type="InterPro" id="IPR015378">
    <property type="entry name" value="Transposase-like_Mu_C"/>
</dbReference>
<dbReference type="InterPro" id="IPR012337">
    <property type="entry name" value="RNaseH-like_sf"/>
</dbReference>
<dbReference type="Gene3D" id="1.10.10.60">
    <property type="entry name" value="Homeodomain-like"/>
    <property type="match status" value="1"/>
</dbReference>
<protein>
    <submittedName>
        <fullName evidence="3">Transposase</fullName>
    </submittedName>
</protein>
<proteinExistence type="predicted"/>
<organism evidence="3 4">
    <name type="scientific">Enterococcus faecium</name>
    <name type="common">Streptococcus faecium</name>
    <dbReference type="NCBI Taxonomy" id="1352"/>
    <lineage>
        <taxon>Bacteria</taxon>
        <taxon>Bacillati</taxon>
        <taxon>Bacillota</taxon>
        <taxon>Bacilli</taxon>
        <taxon>Lactobacillales</taxon>
        <taxon>Enterococcaceae</taxon>
        <taxon>Enterococcus</taxon>
    </lineage>
</organism>
<dbReference type="InterPro" id="IPR009057">
    <property type="entry name" value="Homeodomain-like_sf"/>
</dbReference>
<dbReference type="Pfam" id="PF13518">
    <property type="entry name" value="HTH_28"/>
    <property type="match status" value="1"/>
</dbReference>
<evidence type="ECO:0000259" key="2">
    <source>
        <dbReference type="PROSITE" id="PS50994"/>
    </source>
</evidence>
<feature type="region of interest" description="Disordered" evidence="1">
    <location>
        <begin position="461"/>
        <end position="482"/>
    </location>
</feature>
<evidence type="ECO:0000313" key="4">
    <source>
        <dbReference type="Proteomes" id="UP000224303"/>
    </source>
</evidence>
<dbReference type="InterPro" id="IPR001584">
    <property type="entry name" value="Integrase_cat-core"/>
</dbReference>
<dbReference type="GO" id="GO:0015074">
    <property type="term" value="P:DNA integration"/>
    <property type="evidence" value="ECO:0007669"/>
    <property type="project" value="InterPro"/>
</dbReference>
<dbReference type="PANTHER" id="PTHR35004">
    <property type="entry name" value="TRANSPOSASE RV3428C-RELATED"/>
    <property type="match status" value="1"/>
</dbReference>
<accession>A0A2G0E7Y4</accession>
<comment type="caution">
    <text evidence="3">The sequence shown here is derived from an EMBL/GenBank/DDBJ whole genome shotgun (WGS) entry which is preliminary data.</text>
</comment>
<sequence>MNQELPPLTSYSEELRQNAMDKYRVIAPYLKHEESLSNIAEESGVPKRTLYHWVNQYQQSGLKGLIRRKRSDSGSFKVEENVQEEIKKLIFENKKNTLTSIHRKVCKICKKKNWAPPSYNQVYAIAKNLSPQLKELAHKGKKEYQNNYDLVYRRESYYPNEIWQADHTPLDILVLNEKGKPERPWLTIILDDYSRAVAGYFLSFQAPSAIQTSLVLHQAIWKKSNSDWQICGIPETFYTDHGSDFTSNHLEQVAIDLKINLIFSTVGMPRGRGKIERFFLTINQLFLQDLPGYIGNQNTLNLLTIKELDEKLAHFIIYDYHHRVHGTTKQEPIKMWNNSGFLPHQPDSLESLDLLLLNVGKPRKVHSDGIHFQGLRYIDTNLAAYVGETVIIRYDPRDIAEIRVFYKDQYLCTAISPEISDYEVDLKEIVAARNKARKNLENQLHSGNNIAEELISSKQKEIDNPVNKKDSKKSKIKRYYNE</sequence>
<dbReference type="Pfam" id="PF00665">
    <property type="entry name" value="rve"/>
    <property type="match status" value="1"/>
</dbReference>
<evidence type="ECO:0000256" key="1">
    <source>
        <dbReference type="SAM" id="MobiDB-lite"/>
    </source>
</evidence>
<dbReference type="Proteomes" id="UP000224303">
    <property type="component" value="Unassembled WGS sequence"/>
</dbReference>
<dbReference type="EMBL" id="PCGC01000061">
    <property type="protein sequence ID" value="PHL20536.1"/>
    <property type="molecule type" value="Genomic_DNA"/>
</dbReference>